<keyword evidence="1" id="KW-0472">Membrane</keyword>
<keyword evidence="1" id="KW-1133">Transmembrane helix</keyword>
<evidence type="ECO:0008006" key="4">
    <source>
        <dbReference type="Google" id="ProtNLM"/>
    </source>
</evidence>
<evidence type="ECO:0000256" key="1">
    <source>
        <dbReference type="SAM" id="Phobius"/>
    </source>
</evidence>
<accession>A0A523BB46</accession>
<keyword evidence="1" id="KW-0812">Transmembrane</keyword>
<feature type="transmembrane region" description="Helical" evidence="1">
    <location>
        <begin position="713"/>
        <end position="730"/>
    </location>
</feature>
<dbReference type="Proteomes" id="UP000315399">
    <property type="component" value="Unassembled WGS sequence"/>
</dbReference>
<dbReference type="PANTHER" id="PTHR35902">
    <property type="entry name" value="S-LAYER DOMAIN-LIKE PROTEIN-RELATED"/>
    <property type="match status" value="1"/>
</dbReference>
<dbReference type="PANTHER" id="PTHR35902:SF3">
    <property type="entry name" value="NPCBM-ASSOCIATED, NEW3 DOMAIN OF ALPHA-GALACTOSIDASE"/>
    <property type="match status" value="1"/>
</dbReference>
<name>A0A523BB46_9CREN</name>
<organism evidence="2 3">
    <name type="scientific">Thermoproteota archaeon</name>
    <dbReference type="NCBI Taxonomy" id="2056631"/>
    <lineage>
        <taxon>Archaea</taxon>
        <taxon>Thermoproteota</taxon>
    </lineage>
</organism>
<comment type="caution">
    <text evidence="2">The sequence shown here is derived from an EMBL/GenBank/DDBJ whole genome shotgun (WGS) entry which is preliminary data.</text>
</comment>
<evidence type="ECO:0000313" key="3">
    <source>
        <dbReference type="Proteomes" id="UP000315399"/>
    </source>
</evidence>
<dbReference type="EMBL" id="QNVH01000045">
    <property type="protein sequence ID" value="TDA38177.1"/>
    <property type="molecule type" value="Genomic_DNA"/>
</dbReference>
<gene>
    <name evidence="2" type="ORF">DSO08_04575</name>
</gene>
<dbReference type="AlphaFoldDB" id="A0A523BB46"/>
<reference evidence="2 3" key="1">
    <citation type="journal article" date="2019" name="Nat. Microbiol.">
        <title>Expanding anaerobic alkane metabolism in the domain of Archaea.</title>
        <authorList>
            <person name="Wang Y."/>
            <person name="Wegener G."/>
            <person name="Hou J."/>
            <person name="Wang F."/>
            <person name="Xiao X."/>
        </authorList>
    </citation>
    <scope>NUCLEOTIDE SEQUENCE [LARGE SCALE GENOMIC DNA]</scope>
    <source>
        <strain evidence="2">WYZ-LMO10</strain>
    </source>
</reference>
<evidence type="ECO:0000313" key="2">
    <source>
        <dbReference type="EMBL" id="TDA38177.1"/>
    </source>
</evidence>
<protein>
    <recommendedName>
        <fullName evidence="4">CARDB domain-containing protein</fullName>
    </recommendedName>
</protein>
<proteinExistence type="predicted"/>
<sequence>MIMVVSRREPRMLRFGCAGIVILVSLVILSSASTGVFCAETNFKVEDVSWRALNVGVGNSTCVVQLRYYGSGPCSNVEGTLDVSQLSENYTSVSDKYSGTVENGGAVYLEFVFDVSSSSKAGWYKAPLTVNYMTDGRVIWEKFDLVLTVNGNPDLSVRTGGERILRGYINEVPIMIKNDGDGLARKVRVTVQSQDVYLTVIGPNEFSADFLMPNEEWAVVVKAFAQLSIRDGSSIAVNVRYEDQEGAAYAETTTIGLKVEDPDKPSMVVSTNTTKISPGVTNGVLLSILNSGGKEAMDLTIKLTPASNQLTLVGNNTFSFQELGVGEALNLPISLYLEPQTYGSLPVYVVIDYKDDRNSTYQDSLSIGFLSEEEPEPKVEVLTKGPQLQPNAINSITMIIENRGEKAAKDLRINLFSQTPEVAVVVGTGVEHRDLLGPKETWEIQKEVFVQPNVYGAVPLYVQVQYQDELHNRYSFTSTIGFEVKGTPSLAISSVIYNPSPVFAGNRVVRANCVVVNHGNYTAQDVSVTLGEIGGVVKPSYPGSDRVRIPFLTVGGSVSAQFLLDIDENAKPGYYEIPVNISTSTENISTVIPLTVSEKAKILVDKIYFDREVTPGARNVKLFVETLNVGNVTAEEVRVSVISGYITGSTTQLLGSMASGTRRVVVMEVDVDDKVSPGELPVDVEVSWSQDGRSMSETSTKSLTIGESGKGEIWVVMGVLAVLVAMIAIFRKRVSEVCKSFLYKLRGQ</sequence>